<evidence type="ECO:0000256" key="2">
    <source>
        <dbReference type="ARBA" id="ARBA00022803"/>
    </source>
</evidence>
<accession>A0A8T1PSM4</accession>
<evidence type="ECO:0000313" key="6">
    <source>
        <dbReference type="EMBL" id="KAG6644814.1"/>
    </source>
</evidence>
<reference evidence="6" key="1">
    <citation type="submission" date="2020-12" db="EMBL/GenBank/DDBJ databases">
        <title>WGS assembly of Carya illinoinensis cv. Pawnee.</title>
        <authorList>
            <person name="Platts A."/>
            <person name="Shu S."/>
            <person name="Wright S."/>
            <person name="Barry K."/>
            <person name="Edger P."/>
            <person name="Pires J.C."/>
            <person name="Schmutz J."/>
        </authorList>
    </citation>
    <scope>NUCLEOTIDE SEQUENCE</scope>
    <source>
        <tissue evidence="6">Leaf</tissue>
    </source>
</reference>
<dbReference type="EMBL" id="CM031816">
    <property type="protein sequence ID" value="KAG6644813.1"/>
    <property type="molecule type" value="Genomic_DNA"/>
</dbReference>
<sequence length="1680" mass="187328">MLSVNCRSSSPYCASPSHRSFVSAPENGLLGSILNMSPRISSYFCPYVQSERSLPDQASLRWDSNKELGFSNNSIPSYGTPTPKSSTELREEIATLEVEIMHLERYLLSLYRTAFEGHGPTLPDTHGSYLQYKIGSSPKLLSNQPHHNMEPQVSKDGLVIHDKMSPTGWGNSDNLGLVARLKSKSSKDWKNAGSGHHCLADHLAASCSDNTFSSPDRLSEDIVRCISSIYCKLASHPPIHSGLSASPVSSLSSSSIFSSKNACDSWSPHGNEDAAVHRRLQGLKEDSGPYTAIVEVLKIRLDDDSFNFAAKMLQDFRSLVRSLEKVDPRKMKREERLAFWINIHNALVMHAYLAYGIPDRIKNTSILKATYNVGGHCINAQDIQSSILGIRSHRSAPWLHTLLYSGRKSKTGSIGHVFALEYPEPLVHFVLCSGAYSDPVVRAYTANNIFRDLRLAKEEFIQTRVRIHKEMKILLPKVLYYYAKDMSLSMHELLEVVYENLPEVQQKAIKKYMKGKEEESEEAVLRRLEESVNASPDDPSLHFELGLLLWEKGGESEKEKAAEHFVISAKLNPQNAAAFRFLGHYYAQFSVDAKRALKCYQRAVSLNPDDSHSGESLCDLLDNEGKESLEVSVCRDASEKSPKAFWAFRRLGYVQLHQNKWSEAVQCLQHAIRGYPTCADLWQALGLAYQRLGRFTAAIKSYGRAIELDSTNMFALVESGNIFLTLSSFKKGVEQFRQALEISPQSVSAQYGLASGLLGLAKECVNLGAFRWGASLLEEASTVAIASTHLAGNISCIWKLHGDIQGLELDAETFNTSILSWKRTCCLATGAAKCSYQRALHLAPWQANIYSDIAITADLIYSLDKCSGNNLTAWKLSEKMALGALLLEGDNCEFWVALGCLSGHNALKQHALIRGLQLDVSLAMGWAYLGKFYRKEGANQLAKQAFDCARSIDPSLSLPWAGMAADFHARGLAPDEAFEGCLRAVQTIPLAQFQIGLAKLALLSGHLSSSQVFGAIKQAVQHAPHFPESHNLHGLVCEARFDYQSAVAAYRLARCAISSVSAIVPKSHTRDISLNLARSLCKAGNAQDALQECENLKKEGMLDTEGLQIYAFSLWQLGKCDLALSVVRSLAVSISTMKQTSVAAPVGFICRMLYFMSGVDSVISNILEMPKELFQNSGISFIVSAINALDQINRLESVVSSSRSVLSSHEEITGMHFLIALGKLIRHGTEFCLGFQSGVAHLKKCLHKFPNSILLRNLLGYLLLSSTDWNDTHLATRCCNVDAPDLDFDLPNQGLKSASEILGAGAVACYAIGNKNPKFSFPTCTYHCMNEPGAIQQLQKCFHREPWNPNFRYLLILNLLQKAREERFPHHLCVILERLIYVALSSGLYSTTDMSYRNYQLLLCASEISLQIGNKISCINHAKTASVLLLPDAYLFFSHLQLCRAYAAEGDIRNLQKEYTRCLELKTDYQIGWICLKFMEARYDMQTDSNILELSFRDSSKERNYSWNMWMAIFNMVWGLISIWNQDFLSAEEFFDQACSLAGTESCFVFCHGATCMELARRLCGSQFLSLAIKSLTKAQEASLVPLPIVSLLLAQAEGSLGSKEKWERNLRLEWFSWPPEMRPAELFFQMHLLARQSKSAPNSTSNVEFCQSPERWVLRAIHTNPSCVRYWKILQKLIV</sequence>
<dbReference type="GO" id="GO:0006401">
    <property type="term" value="P:RNA catabolic process"/>
    <property type="evidence" value="ECO:0007669"/>
    <property type="project" value="InterPro"/>
</dbReference>
<dbReference type="PANTHER" id="PTHR15704">
    <property type="entry name" value="SUPERKILLER 3 PROTEIN-RELATED"/>
    <property type="match status" value="1"/>
</dbReference>
<feature type="domain" description="DUF547" evidence="4">
    <location>
        <begin position="329"/>
        <end position="461"/>
    </location>
</feature>
<dbReference type="Pfam" id="PF04784">
    <property type="entry name" value="DUF547"/>
    <property type="match status" value="1"/>
</dbReference>
<dbReference type="InterPro" id="IPR039226">
    <property type="entry name" value="Ski3/TTC37"/>
</dbReference>
<feature type="repeat" description="TPR" evidence="3">
    <location>
        <begin position="679"/>
        <end position="712"/>
    </location>
</feature>
<dbReference type="PROSITE" id="PS50005">
    <property type="entry name" value="TPR"/>
    <property type="match status" value="2"/>
</dbReference>
<dbReference type="Proteomes" id="UP000811609">
    <property type="component" value="Chromosome 8"/>
</dbReference>
<dbReference type="EMBL" id="CM031816">
    <property type="protein sequence ID" value="KAG6644814.1"/>
    <property type="molecule type" value="Genomic_DNA"/>
</dbReference>
<keyword evidence="2 3" id="KW-0802">TPR repeat</keyword>
<keyword evidence="7" id="KW-1185">Reference proteome</keyword>
<evidence type="ECO:0000313" key="7">
    <source>
        <dbReference type="Proteomes" id="UP000811609"/>
    </source>
</evidence>
<gene>
    <name evidence="6" type="ORF">CIPAW_08G079000</name>
</gene>
<name>A0A8T1PSM4_CARIL</name>
<dbReference type="InterPro" id="IPR019734">
    <property type="entry name" value="TPR_rpt"/>
</dbReference>
<feature type="repeat" description="TPR" evidence="3">
    <location>
        <begin position="713"/>
        <end position="746"/>
    </location>
</feature>
<evidence type="ECO:0000259" key="5">
    <source>
        <dbReference type="Pfam" id="PF14389"/>
    </source>
</evidence>
<dbReference type="PROSITE" id="PS50293">
    <property type="entry name" value="TPR_REGION"/>
    <property type="match status" value="1"/>
</dbReference>
<dbReference type="PANTHER" id="PTHR15704:SF7">
    <property type="entry name" value="SUPERKILLER COMPLEX PROTEIN 3"/>
    <property type="match status" value="1"/>
</dbReference>
<dbReference type="SMART" id="SM00028">
    <property type="entry name" value="TPR"/>
    <property type="match status" value="6"/>
</dbReference>
<dbReference type="Pfam" id="PF00515">
    <property type="entry name" value="TPR_1"/>
    <property type="match status" value="1"/>
</dbReference>
<evidence type="ECO:0000259" key="4">
    <source>
        <dbReference type="Pfam" id="PF04784"/>
    </source>
</evidence>
<feature type="domain" description="Ternary complex factor MIP1 leucine-zipper" evidence="5">
    <location>
        <begin position="67"/>
        <end position="116"/>
    </location>
</feature>
<dbReference type="GO" id="GO:0055087">
    <property type="term" value="C:Ski complex"/>
    <property type="evidence" value="ECO:0007669"/>
    <property type="project" value="InterPro"/>
</dbReference>
<dbReference type="Pfam" id="PF14389">
    <property type="entry name" value="Lzipper-MIP1"/>
    <property type="match status" value="1"/>
</dbReference>
<proteinExistence type="predicted"/>
<organism evidence="6 7">
    <name type="scientific">Carya illinoinensis</name>
    <name type="common">Pecan</name>
    <dbReference type="NCBI Taxonomy" id="32201"/>
    <lineage>
        <taxon>Eukaryota</taxon>
        <taxon>Viridiplantae</taxon>
        <taxon>Streptophyta</taxon>
        <taxon>Embryophyta</taxon>
        <taxon>Tracheophyta</taxon>
        <taxon>Spermatophyta</taxon>
        <taxon>Magnoliopsida</taxon>
        <taxon>eudicotyledons</taxon>
        <taxon>Gunneridae</taxon>
        <taxon>Pentapetalae</taxon>
        <taxon>rosids</taxon>
        <taxon>fabids</taxon>
        <taxon>Fagales</taxon>
        <taxon>Juglandaceae</taxon>
        <taxon>Carya</taxon>
    </lineage>
</organism>
<dbReference type="InterPro" id="IPR025757">
    <property type="entry name" value="MIP1_Leuzipper"/>
</dbReference>
<evidence type="ECO:0000256" key="3">
    <source>
        <dbReference type="PROSITE-ProRule" id="PRU00339"/>
    </source>
</evidence>
<protein>
    <submittedName>
        <fullName evidence="6">Uncharacterized protein</fullName>
    </submittedName>
</protein>
<evidence type="ECO:0000256" key="1">
    <source>
        <dbReference type="ARBA" id="ARBA00022737"/>
    </source>
</evidence>
<dbReference type="InterPro" id="IPR006869">
    <property type="entry name" value="DUF547"/>
</dbReference>
<dbReference type="EMBL" id="CM031816">
    <property type="protein sequence ID" value="KAG6644812.1"/>
    <property type="molecule type" value="Genomic_DNA"/>
</dbReference>
<comment type="caution">
    <text evidence="6">The sequence shown here is derived from an EMBL/GenBank/DDBJ whole genome shotgun (WGS) entry which is preliminary data.</text>
</comment>
<keyword evidence="1" id="KW-0677">Repeat</keyword>